<evidence type="ECO:0000256" key="1">
    <source>
        <dbReference type="ARBA" id="ARBA00023004"/>
    </source>
</evidence>
<dbReference type="Proteomes" id="UP001597189">
    <property type="component" value="Unassembled WGS sequence"/>
</dbReference>
<feature type="domain" description="Ferrous iron transporter FeoA-like" evidence="2">
    <location>
        <begin position="13"/>
        <end position="68"/>
    </location>
</feature>
<evidence type="ECO:0000259" key="2">
    <source>
        <dbReference type="Pfam" id="PF04023"/>
    </source>
</evidence>
<dbReference type="InterPro" id="IPR038157">
    <property type="entry name" value="FeoA_core_dom"/>
</dbReference>
<comment type="caution">
    <text evidence="3">The sequence shown here is derived from an EMBL/GenBank/DDBJ whole genome shotgun (WGS) entry which is preliminary data.</text>
</comment>
<evidence type="ECO:0000313" key="4">
    <source>
        <dbReference type="Proteomes" id="UP001597189"/>
    </source>
</evidence>
<reference evidence="4" key="1">
    <citation type="journal article" date="2019" name="Int. J. Syst. Evol. Microbiol.">
        <title>The Global Catalogue of Microorganisms (GCM) 10K type strain sequencing project: providing services to taxonomists for standard genome sequencing and annotation.</title>
        <authorList>
            <consortium name="The Broad Institute Genomics Platform"/>
            <consortium name="The Broad Institute Genome Sequencing Center for Infectious Disease"/>
            <person name="Wu L."/>
            <person name="Ma J."/>
        </authorList>
    </citation>
    <scope>NUCLEOTIDE SEQUENCE [LARGE SCALE GENOMIC DNA]</scope>
    <source>
        <strain evidence="4">CCM 8979</strain>
    </source>
</reference>
<dbReference type="RefSeq" id="WP_203638411.1">
    <property type="nucleotide sequence ID" value="NZ_BOLN01000001.1"/>
</dbReference>
<gene>
    <name evidence="3" type="ORF">ACFQ44_00315</name>
</gene>
<proteinExistence type="predicted"/>
<dbReference type="EMBL" id="JBHTOD010000001">
    <property type="protein sequence ID" value="MFD1454117.1"/>
    <property type="molecule type" value="Genomic_DNA"/>
</dbReference>
<sequence length="75" mass="8460">MQLRYSESAYPIVTVEQMATLDGQTAHRLHNLGIHPGSQLTVLRQYPFHGPVIVEFDQQKVGIRYVVFEALLGGH</sequence>
<evidence type="ECO:0000313" key="3">
    <source>
        <dbReference type="EMBL" id="MFD1454117.1"/>
    </source>
</evidence>
<keyword evidence="4" id="KW-1185">Reference proteome</keyword>
<dbReference type="Pfam" id="PF04023">
    <property type="entry name" value="FeoA"/>
    <property type="match status" value="1"/>
</dbReference>
<dbReference type="Gene3D" id="2.30.30.90">
    <property type="match status" value="1"/>
</dbReference>
<name>A0ABW4CXV8_9LACO</name>
<dbReference type="SUPFAM" id="SSF50037">
    <property type="entry name" value="C-terminal domain of transcriptional repressors"/>
    <property type="match status" value="1"/>
</dbReference>
<dbReference type="InterPro" id="IPR008988">
    <property type="entry name" value="Transcriptional_repressor_C"/>
</dbReference>
<accession>A0ABW4CXV8</accession>
<organism evidence="3 4">
    <name type="scientific">Levilactobacillus lanxiensis</name>
    <dbReference type="NCBI Taxonomy" id="2799568"/>
    <lineage>
        <taxon>Bacteria</taxon>
        <taxon>Bacillati</taxon>
        <taxon>Bacillota</taxon>
        <taxon>Bacilli</taxon>
        <taxon>Lactobacillales</taxon>
        <taxon>Lactobacillaceae</taxon>
        <taxon>Levilactobacillus</taxon>
    </lineage>
</organism>
<protein>
    <submittedName>
        <fullName evidence="3">Ferrous iron transport protein A</fullName>
    </submittedName>
</protein>
<dbReference type="InterPro" id="IPR007167">
    <property type="entry name" value="Fe-transptr_FeoA-like"/>
</dbReference>
<keyword evidence="1" id="KW-0408">Iron</keyword>